<protein>
    <submittedName>
        <fullName evidence="2">Uncharacterized protein</fullName>
    </submittedName>
</protein>
<evidence type="ECO:0000313" key="2">
    <source>
        <dbReference type="EMBL" id="GAA2376630.1"/>
    </source>
</evidence>
<gene>
    <name evidence="2" type="ORF">GCM10010170_080870</name>
</gene>
<evidence type="ECO:0000313" key="3">
    <source>
        <dbReference type="Proteomes" id="UP001501444"/>
    </source>
</evidence>
<keyword evidence="3" id="KW-1185">Reference proteome</keyword>
<reference evidence="3" key="1">
    <citation type="journal article" date="2019" name="Int. J. Syst. Evol. Microbiol.">
        <title>The Global Catalogue of Microorganisms (GCM) 10K type strain sequencing project: providing services to taxonomists for standard genome sequencing and annotation.</title>
        <authorList>
            <consortium name="The Broad Institute Genomics Platform"/>
            <consortium name="The Broad Institute Genome Sequencing Center for Infectious Disease"/>
            <person name="Wu L."/>
            <person name="Ma J."/>
        </authorList>
    </citation>
    <scope>NUCLEOTIDE SEQUENCE [LARGE SCALE GENOMIC DNA]</scope>
    <source>
        <strain evidence="3">JCM 3272</strain>
    </source>
</reference>
<name>A0ABP5UCK3_9ACTN</name>
<proteinExistence type="predicted"/>
<comment type="caution">
    <text evidence="2">The sequence shown here is derived from an EMBL/GenBank/DDBJ whole genome shotgun (WGS) entry which is preliminary data.</text>
</comment>
<dbReference type="Proteomes" id="UP001501444">
    <property type="component" value="Unassembled WGS sequence"/>
</dbReference>
<sequence>MSGGGARQADPAGAATAFEQLLTDQLRVLDPDHPDTLTTRGNLAHWRSKTGGA</sequence>
<dbReference type="EMBL" id="BAAARV010000081">
    <property type="protein sequence ID" value="GAA2376630.1"/>
    <property type="molecule type" value="Genomic_DNA"/>
</dbReference>
<organism evidence="2 3">
    <name type="scientific">Dactylosporangium salmoneum</name>
    <dbReference type="NCBI Taxonomy" id="53361"/>
    <lineage>
        <taxon>Bacteria</taxon>
        <taxon>Bacillati</taxon>
        <taxon>Actinomycetota</taxon>
        <taxon>Actinomycetes</taxon>
        <taxon>Micromonosporales</taxon>
        <taxon>Micromonosporaceae</taxon>
        <taxon>Dactylosporangium</taxon>
    </lineage>
</organism>
<evidence type="ECO:0000256" key="1">
    <source>
        <dbReference type="SAM" id="MobiDB-lite"/>
    </source>
</evidence>
<dbReference type="RefSeq" id="WP_344617943.1">
    <property type="nucleotide sequence ID" value="NZ_BAAARV010000081.1"/>
</dbReference>
<dbReference type="Gene3D" id="1.25.40.10">
    <property type="entry name" value="Tetratricopeptide repeat domain"/>
    <property type="match status" value="1"/>
</dbReference>
<feature type="region of interest" description="Disordered" evidence="1">
    <location>
        <begin position="32"/>
        <end position="53"/>
    </location>
</feature>
<dbReference type="InterPro" id="IPR011990">
    <property type="entry name" value="TPR-like_helical_dom_sf"/>
</dbReference>
<accession>A0ABP5UCK3</accession>